<dbReference type="Pfam" id="PF07690">
    <property type="entry name" value="MFS_1"/>
    <property type="match status" value="1"/>
</dbReference>
<dbReference type="Gene3D" id="1.20.1250.20">
    <property type="entry name" value="MFS general substrate transporter like domains"/>
    <property type="match status" value="1"/>
</dbReference>
<reference evidence="3" key="1">
    <citation type="submission" date="2023-10" db="EMBL/GenBank/DDBJ databases">
        <title>Genome assembly of Pristionchus species.</title>
        <authorList>
            <person name="Yoshida K."/>
            <person name="Sommer R.J."/>
        </authorList>
    </citation>
    <scope>NUCLEOTIDE SEQUENCE</scope>
    <source>
        <strain evidence="3">RS0144</strain>
    </source>
</reference>
<feature type="compositionally biased region" description="Low complexity" evidence="1">
    <location>
        <begin position="35"/>
        <end position="44"/>
    </location>
</feature>
<dbReference type="Proteomes" id="UP001432027">
    <property type="component" value="Unassembled WGS sequence"/>
</dbReference>
<keyword evidence="2" id="KW-0812">Transmembrane</keyword>
<dbReference type="GO" id="GO:0022857">
    <property type="term" value="F:transmembrane transporter activity"/>
    <property type="evidence" value="ECO:0007669"/>
    <property type="project" value="InterPro"/>
</dbReference>
<gene>
    <name evidence="3" type="ORF">PENTCL1PPCAC_13708</name>
</gene>
<accession>A0AAV5T8H2</accession>
<feature type="region of interest" description="Disordered" evidence="1">
    <location>
        <begin position="18"/>
        <end position="61"/>
    </location>
</feature>
<feature type="transmembrane region" description="Helical" evidence="2">
    <location>
        <begin position="464"/>
        <end position="485"/>
    </location>
</feature>
<dbReference type="SUPFAM" id="SSF103473">
    <property type="entry name" value="MFS general substrate transporter"/>
    <property type="match status" value="1"/>
</dbReference>
<keyword evidence="2" id="KW-1133">Transmembrane helix</keyword>
<evidence type="ECO:0000256" key="1">
    <source>
        <dbReference type="SAM" id="MobiDB-lite"/>
    </source>
</evidence>
<organism evidence="3 4">
    <name type="scientific">Pristionchus entomophagus</name>
    <dbReference type="NCBI Taxonomy" id="358040"/>
    <lineage>
        <taxon>Eukaryota</taxon>
        <taxon>Metazoa</taxon>
        <taxon>Ecdysozoa</taxon>
        <taxon>Nematoda</taxon>
        <taxon>Chromadorea</taxon>
        <taxon>Rhabditida</taxon>
        <taxon>Rhabditina</taxon>
        <taxon>Diplogasteromorpha</taxon>
        <taxon>Diplogasteroidea</taxon>
        <taxon>Neodiplogasteridae</taxon>
        <taxon>Pristionchus</taxon>
    </lineage>
</organism>
<evidence type="ECO:0000313" key="4">
    <source>
        <dbReference type="Proteomes" id="UP001432027"/>
    </source>
</evidence>
<feature type="transmembrane region" description="Helical" evidence="2">
    <location>
        <begin position="433"/>
        <end position="452"/>
    </location>
</feature>
<evidence type="ECO:0000313" key="3">
    <source>
        <dbReference type="EMBL" id="GMS91533.1"/>
    </source>
</evidence>
<feature type="transmembrane region" description="Helical" evidence="2">
    <location>
        <begin position="528"/>
        <end position="547"/>
    </location>
</feature>
<feature type="transmembrane region" description="Helical" evidence="2">
    <location>
        <begin position="399"/>
        <end position="421"/>
    </location>
</feature>
<feature type="transmembrane region" description="Helical" evidence="2">
    <location>
        <begin position="90"/>
        <end position="107"/>
    </location>
</feature>
<feature type="transmembrane region" description="Helical" evidence="2">
    <location>
        <begin position="372"/>
        <end position="393"/>
    </location>
</feature>
<protein>
    <recommendedName>
        <fullName evidence="5">Membrane transporter</fullName>
    </recommendedName>
</protein>
<evidence type="ECO:0008006" key="5">
    <source>
        <dbReference type="Google" id="ProtNLM"/>
    </source>
</evidence>
<dbReference type="InterPro" id="IPR036259">
    <property type="entry name" value="MFS_trans_sf"/>
</dbReference>
<comment type="caution">
    <text evidence="3">The sequence shown here is derived from an EMBL/GenBank/DDBJ whole genome shotgun (WGS) entry which is preliminary data.</text>
</comment>
<feature type="transmembrane region" description="Helical" evidence="2">
    <location>
        <begin position="205"/>
        <end position="228"/>
    </location>
</feature>
<dbReference type="AlphaFoldDB" id="A0AAV5T8H2"/>
<feature type="non-terminal residue" evidence="3">
    <location>
        <position position="596"/>
    </location>
</feature>
<feature type="transmembrane region" description="Helical" evidence="2">
    <location>
        <begin position="265"/>
        <end position="284"/>
    </location>
</feature>
<proteinExistence type="predicted"/>
<name>A0AAV5T8H2_9BILA</name>
<feature type="transmembrane region" description="Helical" evidence="2">
    <location>
        <begin position="497"/>
        <end position="516"/>
    </location>
</feature>
<keyword evidence="4" id="KW-1185">Reference proteome</keyword>
<feature type="region of interest" description="Disordered" evidence="1">
    <location>
        <begin position="567"/>
        <end position="596"/>
    </location>
</feature>
<sequence>FNASGRLLRMKWFVKSLETPKTTPPPSASDKTRQGDVTVKTDGTGTDRKTPSLVSAQSSPFDDANANRVRFTLENVLDRYGGLHNMRRQLLAYSFILFATQLFINFWKTRMEIVKYDNVSLSEHRGSPLCCCTPSERLKSLSAGLREMYLDTSAMDMWHSIAFLVSAICCPLLERIGRRRMVLISLPFSAVSLLILALIRHEKLISAMIFVQSISYAATYLTTTCNVLEMLPRSTRMVGIAFVQMARTHPTVFNAFYTLFPSNSLTATGILIAFINIVAFAVALKFGCDSLCHIVVNDRIVEADARVMKEEMALLKQNNPSIDLDNLADVDSHYVKKVVQMITDDLAFAEDDSYTVRQFMKRMVRNKPFYRLLYDFFAIILSGAVDGLCQVYLHEMDVGGSTIISLKVMAKVGSVAGMFFIRNWSRLRAAKTMMFLMIVNLAARGAIVHYNPNYCTSIVLWPDIQLGSGVLTTMLYLLNEVNIYCIMLNATEQAPTVLRIPICAFYVLLMEVVKGATKSSFGKIRDVYRVSFISTSFCILLGFGLFFRKVLDGDSFSVFLNDLVKDRTTGKSPDVSPQSDETLREKTPQPKTPTVK</sequence>
<feature type="transmembrane region" description="Helical" evidence="2">
    <location>
        <begin position="240"/>
        <end position="259"/>
    </location>
</feature>
<dbReference type="EMBL" id="BTSX01000003">
    <property type="protein sequence ID" value="GMS91533.1"/>
    <property type="molecule type" value="Genomic_DNA"/>
</dbReference>
<evidence type="ECO:0000256" key="2">
    <source>
        <dbReference type="SAM" id="Phobius"/>
    </source>
</evidence>
<feature type="non-terminal residue" evidence="3">
    <location>
        <position position="1"/>
    </location>
</feature>
<dbReference type="InterPro" id="IPR011701">
    <property type="entry name" value="MFS"/>
</dbReference>
<feature type="transmembrane region" description="Helical" evidence="2">
    <location>
        <begin position="181"/>
        <end position="199"/>
    </location>
</feature>
<keyword evidence="2" id="KW-0472">Membrane</keyword>